<feature type="domain" description="CCHC-type" evidence="14">
    <location>
        <begin position="1118"/>
        <end position="1134"/>
    </location>
</feature>
<feature type="region of interest" description="Disordered" evidence="12">
    <location>
        <begin position="456"/>
        <end position="478"/>
    </location>
</feature>
<keyword evidence="4" id="KW-0479">Metal-binding</keyword>
<evidence type="ECO:0000256" key="8">
    <source>
        <dbReference type="ARBA" id="ARBA00038028"/>
    </source>
</evidence>
<comment type="similarity">
    <text evidence="3">Belongs to the ZCCHC8 family.</text>
</comment>
<feature type="compositionally biased region" description="Low complexity" evidence="12">
    <location>
        <begin position="116"/>
        <end position="130"/>
    </location>
</feature>
<evidence type="ECO:0000256" key="7">
    <source>
        <dbReference type="ARBA" id="ARBA00023242"/>
    </source>
</evidence>
<evidence type="ECO:0000256" key="9">
    <source>
        <dbReference type="ARBA" id="ARBA00038928"/>
    </source>
</evidence>
<dbReference type="InterPro" id="IPR005344">
    <property type="entry name" value="TMEM33/Pom33"/>
</dbReference>
<comment type="similarity">
    <text evidence="8">Belongs to the AB hydrolase superfamily. Isoprenylcysteine methylesterase family.</text>
</comment>
<dbReference type="InterPro" id="IPR001878">
    <property type="entry name" value="Znf_CCHC"/>
</dbReference>
<evidence type="ECO:0000256" key="12">
    <source>
        <dbReference type="SAM" id="MobiDB-lite"/>
    </source>
</evidence>
<feature type="compositionally biased region" description="Polar residues" evidence="12">
    <location>
        <begin position="1153"/>
        <end position="1169"/>
    </location>
</feature>
<dbReference type="SUPFAM" id="SSF53474">
    <property type="entry name" value="alpha/beta-Hydrolases"/>
    <property type="match status" value="1"/>
</dbReference>
<proteinExistence type="inferred from homology"/>
<dbReference type="GO" id="GO:0003723">
    <property type="term" value="F:RNA binding"/>
    <property type="evidence" value="ECO:0007669"/>
    <property type="project" value="TreeGrafter"/>
</dbReference>
<evidence type="ECO:0000313" key="15">
    <source>
        <dbReference type="EMBL" id="RXH68234.1"/>
    </source>
</evidence>
<dbReference type="InterPro" id="IPR052115">
    <property type="entry name" value="NEXT_complex_subunit_ZCCHC8"/>
</dbReference>
<evidence type="ECO:0000256" key="2">
    <source>
        <dbReference type="ARBA" id="ARBA00004653"/>
    </source>
</evidence>
<dbReference type="GO" id="GO:0071013">
    <property type="term" value="C:catalytic step 2 spliceosome"/>
    <property type="evidence" value="ECO:0007669"/>
    <property type="project" value="TreeGrafter"/>
</dbReference>
<keyword evidence="5 11" id="KW-0863">Zinc-finger</keyword>
<organism evidence="15 16">
    <name type="scientific">Malus domestica</name>
    <name type="common">Apple</name>
    <name type="synonym">Pyrus malus</name>
    <dbReference type="NCBI Taxonomy" id="3750"/>
    <lineage>
        <taxon>Eukaryota</taxon>
        <taxon>Viridiplantae</taxon>
        <taxon>Streptophyta</taxon>
        <taxon>Embryophyta</taxon>
        <taxon>Tracheophyta</taxon>
        <taxon>Spermatophyta</taxon>
        <taxon>Magnoliopsida</taxon>
        <taxon>eudicotyledons</taxon>
        <taxon>Gunneridae</taxon>
        <taxon>Pentapetalae</taxon>
        <taxon>rosids</taxon>
        <taxon>fabids</taxon>
        <taxon>Rosales</taxon>
        <taxon>Rosaceae</taxon>
        <taxon>Amygdaloideae</taxon>
        <taxon>Maleae</taxon>
        <taxon>Malus</taxon>
    </lineage>
</organism>
<comment type="catalytic activity">
    <reaction evidence="10">
        <text>[protein]-C-terminal S-[(2E,6E)-farnesyl]-L-cysteine methyl ester + H2O = [protein]-C-terminal S-[(2E,6E)-farnesyl]-L-cysteine + methanol + H(+)</text>
        <dbReference type="Rhea" id="RHEA:48520"/>
        <dbReference type="Rhea" id="RHEA-COMP:12125"/>
        <dbReference type="Rhea" id="RHEA-COMP:12126"/>
        <dbReference type="ChEBI" id="CHEBI:15377"/>
        <dbReference type="ChEBI" id="CHEBI:15378"/>
        <dbReference type="ChEBI" id="CHEBI:17790"/>
        <dbReference type="ChEBI" id="CHEBI:90510"/>
        <dbReference type="ChEBI" id="CHEBI:90511"/>
        <dbReference type="EC" id="3.1.1.n2"/>
    </reaction>
</comment>
<feature type="transmembrane region" description="Helical" evidence="13">
    <location>
        <begin position="169"/>
        <end position="187"/>
    </location>
</feature>
<keyword evidence="13" id="KW-0472">Membrane</keyword>
<dbReference type="PANTHER" id="PTHR13316">
    <property type="entry name" value="ZINC FINGER, CCHC DOMAIN CONTAINING 8"/>
    <property type="match status" value="1"/>
</dbReference>
<feature type="compositionally biased region" description="Polar residues" evidence="12">
    <location>
        <begin position="1376"/>
        <end position="1398"/>
    </location>
</feature>
<evidence type="ECO:0000256" key="3">
    <source>
        <dbReference type="ARBA" id="ARBA00007497"/>
    </source>
</evidence>
<feature type="region of interest" description="Disordered" evidence="12">
    <location>
        <begin position="1282"/>
        <end position="1429"/>
    </location>
</feature>
<dbReference type="InterPro" id="IPR049492">
    <property type="entry name" value="BD-FAE-like_dom"/>
</dbReference>
<feature type="transmembrane region" description="Helical" evidence="13">
    <location>
        <begin position="265"/>
        <end position="283"/>
    </location>
</feature>
<comment type="caution">
    <text evidence="15">The sequence shown here is derived from an EMBL/GenBank/DDBJ whole genome shotgun (WGS) entry which is preliminary data.</text>
</comment>
<reference evidence="15 16" key="1">
    <citation type="submission" date="2018-10" db="EMBL/GenBank/DDBJ databases">
        <title>A high-quality apple genome assembly.</title>
        <authorList>
            <person name="Hu J."/>
        </authorList>
    </citation>
    <scope>NUCLEOTIDE SEQUENCE [LARGE SCALE GENOMIC DNA]</scope>
    <source>
        <strain evidence="16">cv. HFTH1</strain>
        <tissue evidence="15">Young leaf</tissue>
    </source>
</reference>
<keyword evidence="16" id="KW-1185">Reference proteome</keyword>
<evidence type="ECO:0000256" key="6">
    <source>
        <dbReference type="ARBA" id="ARBA00022833"/>
    </source>
</evidence>
<keyword evidence="7" id="KW-0539">Nucleus</keyword>
<feature type="region of interest" description="Disordered" evidence="12">
    <location>
        <begin position="116"/>
        <end position="157"/>
    </location>
</feature>
<feature type="transmembrane region" description="Helical" evidence="13">
    <location>
        <begin position="493"/>
        <end position="513"/>
    </location>
</feature>
<dbReference type="GO" id="GO:0000139">
    <property type="term" value="C:Golgi membrane"/>
    <property type="evidence" value="ECO:0007669"/>
    <property type="project" value="UniProtKB-SubCell"/>
</dbReference>
<sequence>MGDLDGLCDAFRGCHAIFHTSSFIDSHELTNGIKPINQAIEKSRSEEMGEEREDPQQLKRVAAAAYDYENDPRWAEYWSNILIPSHMSSRSDVIDHFKRKFYQRYIDPELMVDAISSGSSSQPKRPSASSRTTNDQTQPRSAGSTPRTPGTAAAAPPTSLRWDRKTIEFSVNAWVFLVAVLAIFPLVPKNLSDRAYRLSFMGTACSSLYSLYSLYGKPRAWNLQALQVYFQSIITTKDFIYLIYCITFVTSHLCLKCEHSLNPQFNGAIFISVALIPILCRALEHVAKFLRRNFSRSSLYRKYLEEPCVWVESNTTTLSILSSHAEVGVGFLLIISLFSWQRNIVQAFMYWQLLKLMYHAPATADYHLSVWTKIGRTVHPLIHRYARFLETPLSAVQRWWLSYHPAIYPAAMASETDRLLRHSFTSEADVMAEDADAATPFLSRFLSYPIANTNTSSHKRRRRLAKKQASASPWPHRQQSFSHDIGHAAKETYLITSLSFTLLQCLGLGYLWITKLLALGCYAMLLMPGFLQVAICYFFSSQVRRSIVYGDQPRNRLDLYLPANGDGKKPVVVFVTGGAWIIGYKAWGSLLGLQLAERDIIVACVDYRNFPQGTISDMVKDASLGISYVFNNIADYGGDTNSIMEGEESLHQFSTEVKVKDPSNRSAVSLLPPITLFHGTDDYSIPSDASKVFVDVLQKAGARADLILYEGKTHTDLFLQVQILVRRSEVGYHKFISGHLTLGSTLQDPLRGGKDELFDHLVSVIHAGDKDALEQDAMAPPRRRLVPELLLKTSIEAAVLLYRNPNLTQLKSTFWVVSYKRSCFFVNMESQNFIGLLASGDSVIENVGHESDVQYEVKENGADLGQERDVQCEVQANSENLRHESDVQYEVSHCMLESNLEKELVEGDSDMEIEDINNLPALDSSRSANVEIKLGGNKDGDAHCILSETVTVAGKSNVLFPKVHENGCLPVQDSSTFKVPKKGGTCVKRARMTVDEHKASVRVTYESLTRASKQKLEELLQQWSEWHAKHSSSSQDSIEVVESGEETFFPALHVGIERTSAVSFWMDNQTRKADNNESNILDNNDVPLYDRGYALGLTLAGGSSNAEGGLEIIDDASRCFNCGSYSHSLKNCPKPRNNAAVNSARKQLKSKRNQNASSRNPTRYYQNSPAGKYDGLRPGALDAETRKLLGLGELDPPPWLNRMREIGYPPGYLDVDDEDQPSGIIIYADGEIKEEQEDGEIIETDFADPARKKTVKFPGVNAPIPENADERLWAPGHSFEDLSRNRSHSRVSHHSEPVSRGHPREQRWSRDCRDDGPPGVDPGFAPSSYPPRYGSYDYGYNSHGSSSASAPRSPTFGRSQSDRVRRIPSFNEGSFPYSNSRHSPKNYDSGSTESWNDGSRNDYDLDLSTYSRDRLDRHRHHRRSMNEVS</sequence>
<feature type="region of interest" description="Disordered" evidence="12">
    <location>
        <begin position="1131"/>
        <end position="1175"/>
    </location>
</feature>
<feature type="compositionally biased region" description="Basic and acidic residues" evidence="12">
    <location>
        <begin position="1293"/>
        <end position="1316"/>
    </location>
</feature>
<comment type="subcellular location">
    <subcellularLocation>
        <location evidence="2">Golgi apparatus membrane</location>
        <topology evidence="2">Multi-pass membrane protein</topology>
    </subcellularLocation>
    <subcellularLocation>
        <location evidence="1">Nucleus</location>
        <location evidence="1">Nucleoplasm</location>
    </subcellularLocation>
</comment>
<feature type="compositionally biased region" description="Polar residues" evidence="12">
    <location>
        <begin position="131"/>
        <end position="144"/>
    </location>
</feature>
<name>A0A498HD84_MALDO</name>
<feature type="compositionally biased region" description="Low complexity" evidence="12">
    <location>
        <begin position="1345"/>
        <end position="1354"/>
    </location>
</feature>
<dbReference type="SMART" id="SM00581">
    <property type="entry name" value="PSP"/>
    <property type="match status" value="1"/>
</dbReference>
<evidence type="ECO:0000313" key="16">
    <source>
        <dbReference type="Proteomes" id="UP000290289"/>
    </source>
</evidence>
<dbReference type="Gene3D" id="3.40.50.1820">
    <property type="entry name" value="alpha/beta hydrolase"/>
    <property type="match status" value="2"/>
</dbReference>
<dbReference type="Proteomes" id="UP000290289">
    <property type="component" value="Chromosome 17"/>
</dbReference>
<evidence type="ECO:0000256" key="5">
    <source>
        <dbReference type="ARBA" id="ARBA00022771"/>
    </source>
</evidence>
<feature type="compositionally biased region" description="Low complexity" evidence="12">
    <location>
        <begin position="145"/>
        <end position="157"/>
    </location>
</feature>
<dbReference type="Pfam" id="PF04046">
    <property type="entry name" value="PSP"/>
    <property type="match status" value="1"/>
</dbReference>
<protein>
    <recommendedName>
        <fullName evidence="9">protein-S-isoprenylcysteine alpha-carbonyl methylesterase</fullName>
        <ecNumber evidence="9">3.1.1.n2</ecNumber>
    </recommendedName>
</protein>
<dbReference type="EC" id="3.1.1.n2" evidence="9"/>
<dbReference type="InterPro" id="IPR029058">
    <property type="entry name" value="AB_hydrolase_fold"/>
</dbReference>
<keyword evidence="13" id="KW-1133">Transmembrane helix</keyword>
<dbReference type="GO" id="GO:0005654">
    <property type="term" value="C:nucleoplasm"/>
    <property type="evidence" value="ECO:0007669"/>
    <property type="project" value="UniProtKB-SubCell"/>
</dbReference>
<dbReference type="GO" id="GO:0008270">
    <property type="term" value="F:zinc ion binding"/>
    <property type="evidence" value="ECO:0007669"/>
    <property type="project" value="UniProtKB-KW"/>
</dbReference>
<feature type="transmembrane region" description="Helical" evidence="13">
    <location>
        <begin position="519"/>
        <end position="539"/>
    </location>
</feature>
<gene>
    <name evidence="15" type="ORF">DVH24_028381</name>
</gene>
<evidence type="ECO:0000259" key="14">
    <source>
        <dbReference type="PROSITE" id="PS50158"/>
    </source>
</evidence>
<keyword evidence="6" id="KW-0862">Zinc</keyword>
<keyword evidence="13" id="KW-0812">Transmembrane</keyword>
<evidence type="ECO:0000256" key="10">
    <source>
        <dbReference type="ARBA" id="ARBA00049507"/>
    </source>
</evidence>
<feature type="compositionally biased region" description="Basic residues" evidence="12">
    <location>
        <begin position="457"/>
        <end position="466"/>
    </location>
</feature>
<evidence type="ECO:0000256" key="13">
    <source>
        <dbReference type="SAM" id="Phobius"/>
    </source>
</evidence>
<dbReference type="PANTHER" id="PTHR13316:SF0">
    <property type="entry name" value="ZINC FINGER CCHC DOMAIN-CONTAINING PROTEIN 8"/>
    <property type="match status" value="1"/>
</dbReference>
<feature type="transmembrane region" description="Helical" evidence="13">
    <location>
        <begin position="199"/>
        <end position="216"/>
    </location>
</feature>
<dbReference type="Pfam" id="PF20434">
    <property type="entry name" value="BD-FAE"/>
    <property type="match status" value="1"/>
</dbReference>
<evidence type="ECO:0000256" key="11">
    <source>
        <dbReference type="PROSITE-ProRule" id="PRU00047"/>
    </source>
</evidence>
<accession>A0A498HD84</accession>
<evidence type="ECO:0000256" key="4">
    <source>
        <dbReference type="ARBA" id="ARBA00022723"/>
    </source>
</evidence>
<evidence type="ECO:0000256" key="1">
    <source>
        <dbReference type="ARBA" id="ARBA00004642"/>
    </source>
</evidence>
<feature type="transmembrane region" description="Helical" evidence="13">
    <location>
        <begin position="228"/>
        <end position="253"/>
    </location>
</feature>
<dbReference type="EMBL" id="RDQH01000343">
    <property type="protein sequence ID" value="RXH68234.1"/>
    <property type="molecule type" value="Genomic_DNA"/>
</dbReference>
<dbReference type="Pfam" id="PF03661">
    <property type="entry name" value="TMEM33_Pom33"/>
    <property type="match status" value="1"/>
</dbReference>
<dbReference type="PROSITE" id="PS50158">
    <property type="entry name" value="ZF_CCHC"/>
    <property type="match status" value="1"/>
</dbReference>
<dbReference type="InterPro" id="IPR006568">
    <property type="entry name" value="PSP_pro-rich"/>
</dbReference>